<evidence type="ECO:0000313" key="3">
    <source>
        <dbReference type="Proteomes" id="UP001597338"/>
    </source>
</evidence>
<dbReference type="InterPro" id="IPR029068">
    <property type="entry name" value="Glyas_Bleomycin-R_OHBP_Dase"/>
</dbReference>
<dbReference type="EMBL" id="JBHUHF010000001">
    <property type="protein sequence ID" value="MFD2025446.1"/>
    <property type="molecule type" value="Genomic_DNA"/>
</dbReference>
<feature type="domain" description="VOC" evidence="1">
    <location>
        <begin position="4"/>
        <end position="121"/>
    </location>
</feature>
<gene>
    <name evidence="2" type="ORF">ACFSL2_07985</name>
</gene>
<dbReference type="PROSITE" id="PS51819">
    <property type="entry name" value="VOC"/>
    <property type="match status" value="1"/>
</dbReference>
<dbReference type="InterPro" id="IPR004360">
    <property type="entry name" value="Glyas_Fos-R_dOase_dom"/>
</dbReference>
<reference evidence="3" key="1">
    <citation type="journal article" date="2019" name="Int. J. Syst. Evol. Microbiol.">
        <title>The Global Catalogue of Microorganisms (GCM) 10K type strain sequencing project: providing services to taxonomists for standard genome sequencing and annotation.</title>
        <authorList>
            <consortium name="The Broad Institute Genomics Platform"/>
            <consortium name="The Broad Institute Genome Sequencing Center for Infectious Disease"/>
            <person name="Wu L."/>
            <person name="Ma J."/>
        </authorList>
    </citation>
    <scope>NUCLEOTIDE SEQUENCE [LARGE SCALE GENOMIC DNA]</scope>
    <source>
        <strain evidence="3">CCM 7043</strain>
    </source>
</reference>
<organism evidence="2 3">
    <name type="scientific">Promicromonospora aerolata</name>
    <dbReference type="NCBI Taxonomy" id="195749"/>
    <lineage>
        <taxon>Bacteria</taxon>
        <taxon>Bacillati</taxon>
        <taxon>Actinomycetota</taxon>
        <taxon>Actinomycetes</taxon>
        <taxon>Micrococcales</taxon>
        <taxon>Promicromonosporaceae</taxon>
        <taxon>Promicromonospora</taxon>
    </lineage>
</organism>
<dbReference type="Gene3D" id="3.30.720.110">
    <property type="match status" value="1"/>
</dbReference>
<comment type="caution">
    <text evidence="2">The sequence shown here is derived from an EMBL/GenBank/DDBJ whole genome shotgun (WGS) entry which is preliminary data.</text>
</comment>
<dbReference type="RefSeq" id="WP_377197340.1">
    <property type="nucleotide sequence ID" value="NZ_JBHUHF010000001.1"/>
</dbReference>
<dbReference type="Gene3D" id="3.30.720.120">
    <property type="match status" value="1"/>
</dbReference>
<dbReference type="Pfam" id="PF00903">
    <property type="entry name" value="Glyoxalase"/>
    <property type="match status" value="1"/>
</dbReference>
<keyword evidence="3" id="KW-1185">Reference proteome</keyword>
<dbReference type="SUPFAM" id="SSF54593">
    <property type="entry name" value="Glyoxalase/Bleomycin resistance protein/Dihydroxybiphenyl dioxygenase"/>
    <property type="match status" value="1"/>
</dbReference>
<evidence type="ECO:0000259" key="1">
    <source>
        <dbReference type="PROSITE" id="PS51819"/>
    </source>
</evidence>
<dbReference type="Proteomes" id="UP001597338">
    <property type="component" value="Unassembled WGS sequence"/>
</dbReference>
<accession>A0ABW4V3Q8</accession>
<name>A0ABW4V3Q8_9MICO</name>
<sequence>MTVTSFYPVLMSRDVAAAAAFYREGLGFETTYDSDWYVSLRLGAFELALLAHDHATIPEGYGALPRGVVVNLEVDDVDEVHARLTGRDGIVPLLPLRDEDFGQRHFIVAAPDGVLLDVIQPIPPTAEFAEAYAVREFGRLG</sequence>
<protein>
    <submittedName>
        <fullName evidence="2">VOC family protein</fullName>
    </submittedName>
</protein>
<dbReference type="InterPro" id="IPR037523">
    <property type="entry name" value="VOC_core"/>
</dbReference>
<proteinExistence type="predicted"/>
<evidence type="ECO:0000313" key="2">
    <source>
        <dbReference type="EMBL" id="MFD2025446.1"/>
    </source>
</evidence>